<comment type="caution">
    <text evidence="1">The sequence shown here is derived from an EMBL/GenBank/DDBJ whole genome shotgun (WGS) entry which is preliminary data.</text>
</comment>
<proteinExistence type="predicted"/>
<gene>
    <name evidence="1" type="ORF">ACFFTR_20935</name>
</gene>
<evidence type="ECO:0000313" key="1">
    <source>
        <dbReference type="EMBL" id="MFB9445550.1"/>
    </source>
</evidence>
<sequence length="103" mass="11354">MAIARKHSRRIVVDNVIYRWTVRRRPTYGQGLASPIFFVAELLHEPAGKLLVWLPAARPDNWLGAASAVVTPALVASQIADARAAGWDPTRRGPVFQVKLKDG</sequence>
<keyword evidence="2" id="KW-1185">Reference proteome</keyword>
<protein>
    <submittedName>
        <fullName evidence="1">Uncharacterized protein</fullName>
    </submittedName>
</protein>
<dbReference type="RefSeq" id="WP_223103897.1">
    <property type="nucleotide sequence ID" value="NZ_CP061913.1"/>
</dbReference>
<evidence type="ECO:0000313" key="2">
    <source>
        <dbReference type="Proteomes" id="UP001589608"/>
    </source>
</evidence>
<dbReference type="Proteomes" id="UP001589608">
    <property type="component" value="Unassembled WGS sequence"/>
</dbReference>
<accession>A0ABV5M9N1</accession>
<organism evidence="1 2">
    <name type="scientific">Dactylosporangium vinaceum</name>
    <dbReference type="NCBI Taxonomy" id="53362"/>
    <lineage>
        <taxon>Bacteria</taxon>
        <taxon>Bacillati</taxon>
        <taxon>Actinomycetota</taxon>
        <taxon>Actinomycetes</taxon>
        <taxon>Micromonosporales</taxon>
        <taxon>Micromonosporaceae</taxon>
        <taxon>Dactylosporangium</taxon>
    </lineage>
</organism>
<dbReference type="EMBL" id="JBHMCA010000042">
    <property type="protein sequence ID" value="MFB9445550.1"/>
    <property type="molecule type" value="Genomic_DNA"/>
</dbReference>
<reference evidence="1 2" key="1">
    <citation type="submission" date="2024-09" db="EMBL/GenBank/DDBJ databases">
        <authorList>
            <person name="Sun Q."/>
            <person name="Mori K."/>
        </authorList>
    </citation>
    <scope>NUCLEOTIDE SEQUENCE [LARGE SCALE GENOMIC DNA]</scope>
    <source>
        <strain evidence="1 2">JCM 3307</strain>
    </source>
</reference>
<name>A0ABV5M9N1_9ACTN</name>